<feature type="signal peptide" evidence="1">
    <location>
        <begin position="1"/>
        <end position="26"/>
    </location>
</feature>
<feature type="chain" id="PRO_5047132070" evidence="1">
    <location>
        <begin position="27"/>
        <end position="208"/>
    </location>
</feature>
<proteinExistence type="predicted"/>
<dbReference type="RefSeq" id="WP_202992900.1">
    <property type="nucleotide sequence ID" value="NZ_JAENHO010000005.1"/>
</dbReference>
<dbReference type="Proteomes" id="UP000598996">
    <property type="component" value="Unassembled WGS sequence"/>
</dbReference>
<keyword evidence="3" id="KW-1185">Reference proteome</keyword>
<evidence type="ECO:0000313" key="3">
    <source>
        <dbReference type="Proteomes" id="UP000598996"/>
    </source>
</evidence>
<keyword evidence="1" id="KW-0732">Signal</keyword>
<name>A0ABS1VNQ2_9ACTN</name>
<dbReference type="EMBL" id="JAENHO010000005">
    <property type="protein sequence ID" value="MBL7256360.1"/>
    <property type="molecule type" value="Genomic_DNA"/>
</dbReference>
<comment type="caution">
    <text evidence="2">The sequence shown here is derived from an EMBL/GenBank/DDBJ whole genome shotgun (WGS) entry which is preliminary data.</text>
</comment>
<dbReference type="Gene3D" id="3.90.1720.10">
    <property type="entry name" value="endopeptidase domain like (from Nostoc punctiforme)"/>
    <property type="match status" value="1"/>
</dbReference>
<gene>
    <name evidence="2" type="ORF">JKJ07_18855</name>
</gene>
<accession>A0ABS1VNQ2</accession>
<sequence>MRRFTNRRIRMAVIAAAVAITAPVMSAPVSAAAATPTGDVVQVAAADGAAEGAEEVLTVAEDAELTAAGYGQPIKRDAVMTRAKDWYNRNVQYNDQASAWDVNQGKRYRTDCSGFVSMAWKLKTSKVTWTLNDVSHVINWNDLLRGDAIVHAHDHAVLFDKWVDPETKADFWVYEESNPTNDMNHRKVHVVDIRNDGFKPYRYNGIRK</sequence>
<evidence type="ECO:0000313" key="2">
    <source>
        <dbReference type="EMBL" id="MBL7256360.1"/>
    </source>
</evidence>
<protein>
    <submittedName>
        <fullName evidence="2">Uncharacterized protein</fullName>
    </submittedName>
</protein>
<evidence type="ECO:0000256" key="1">
    <source>
        <dbReference type="SAM" id="SignalP"/>
    </source>
</evidence>
<organism evidence="2 3">
    <name type="scientific">Paractinoplanes lichenicola</name>
    <dbReference type="NCBI Taxonomy" id="2802976"/>
    <lineage>
        <taxon>Bacteria</taxon>
        <taxon>Bacillati</taxon>
        <taxon>Actinomycetota</taxon>
        <taxon>Actinomycetes</taxon>
        <taxon>Micromonosporales</taxon>
        <taxon>Micromonosporaceae</taxon>
        <taxon>Paractinoplanes</taxon>
    </lineage>
</organism>
<reference evidence="2 3" key="1">
    <citation type="submission" date="2021-01" db="EMBL/GenBank/DDBJ databases">
        <title>Actinoplanes sp. nov. LDG1-01 isolated from lichen.</title>
        <authorList>
            <person name="Saeng-In P."/>
            <person name="Phongsopitanun W."/>
            <person name="Kanchanasin P."/>
            <person name="Yuki M."/>
            <person name="Kudo T."/>
            <person name="Ohkuma M."/>
            <person name="Tanasupawat S."/>
        </authorList>
    </citation>
    <scope>NUCLEOTIDE SEQUENCE [LARGE SCALE GENOMIC DNA]</scope>
    <source>
        <strain evidence="2 3">LDG1-01</strain>
    </source>
</reference>